<dbReference type="InterPro" id="IPR003347">
    <property type="entry name" value="JmjC_dom"/>
</dbReference>
<evidence type="ECO:0000259" key="1">
    <source>
        <dbReference type="PROSITE" id="PS51184"/>
    </source>
</evidence>
<dbReference type="InterPro" id="IPR041667">
    <property type="entry name" value="Cupin_8"/>
</dbReference>
<proteinExistence type="predicted"/>
<dbReference type="AlphaFoldDB" id="A0A2A7SGT8"/>
<dbReference type="SMART" id="SM00558">
    <property type="entry name" value="JmjC"/>
    <property type="match status" value="1"/>
</dbReference>
<evidence type="ECO:0000313" key="2">
    <source>
        <dbReference type="EMBL" id="PEH42663.1"/>
    </source>
</evidence>
<dbReference type="RefSeq" id="WP_098152494.1">
    <property type="nucleotide sequence ID" value="NZ_CADETB010000015.1"/>
</dbReference>
<reference evidence="3" key="1">
    <citation type="submission" date="2017-09" db="EMBL/GenBank/DDBJ databases">
        <title>FDA dAtabase for Regulatory Grade micrObial Sequences (FDA-ARGOS): Supporting development and validation of Infectious Disease Dx tests.</title>
        <authorList>
            <person name="Minogue T."/>
            <person name="Wolcott M."/>
            <person name="Wasieloski L."/>
            <person name="Aguilar W."/>
            <person name="Moore D."/>
            <person name="Tallon L."/>
            <person name="Sadzewicz L."/>
            <person name="Ott S."/>
            <person name="Zhao X."/>
            <person name="Nagaraj S."/>
            <person name="Vavikolanu K."/>
            <person name="Aluvathingal J."/>
            <person name="Nadendla S."/>
            <person name="Sichtig H."/>
        </authorList>
    </citation>
    <scope>NUCLEOTIDE SEQUENCE [LARGE SCALE GENOMIC DNA]</scope>
    <source>
        <strain evidence="3">FDAARGOS_390</strain>
    </source>
</reference>
<gene>
    <name evidence="2" type="ORF">CRM94_11140</name>
</gene>
<comment type="caution">
    <text evidence="2">The sequence shown here is derived from an EMBL/GenBank/DDBJ whole genome shotgun (WGS) entry which is preliminary data.</text>
</comment>
<evidence type="ECO:0000313" key="3">
    <source>
        <dbReference type="Proteomes" id="UP000220629"/>
    </source>
</evidence>
<accession>A0A2A7SGT8</accession>
<dbReference type="Pfam" id="PF13621">
    <property type="entry name" value="Cupin_8"/>
    <property type="match status" value="1"/>
</dbReference>
<dbReference type="EMBL" id="PDDY01000001">
    <property type="protein sequence ID" value="PEH42663.1"/>
    <property type="molecule type" value="Genomic_DNA"/>
</dbReference>
<dbReference type="Gene3D" id="2.60.120.650">
    <property type="entry name" value="Cupin"/>
    <property type="match status" value="1"/>
</dbReference>
<organism evidence="2 3">
    <name type="scientific">Burkholderia gladioli</name>
    <name type="common">Pseudomonas marginata</name>
    <name type="synonym">Phytomonas marginata</name>
    <dbReference type="NCBI Taxonomy" id="28095"/>
    <lineage>
        <taxon>Bacteria</taxon>
        <taxon>Pseudomonadati</taxon>
        <taxon>Pseudomonadota</taxon>
        <taxon>Betaproteobacteria</taxon>
        <taxon>Burkholderiales</taxon>
        <taxon>Burkholderiaceae</taxon>
        <taxon>Burkholderia</taxon>
    </lineage>
</organism>
<feature type="domain" description="JmjC" evidence="1">
    <location>
        <begin position="108"/>
        <end position="253"/>
    </location>
</feature>
<dbReference type="PANTHER" id="PTHR12461">
    <property type="entry name" value="HYPOXIA-INDUCIBLE FACTOR 1 ALPHA INHIBITOR-RELATED"/>
    <property type="match status" value="1"/>
</dbReference>
<protein>
    <recommendedName>
        <fullName evidence="1">JmjC domain-containing protein</fullName>
    </recommendedName>
</protein>
<dbReference type="SUPFAM" id="SSF51197">
    <property type="entry name" value="Clavaminate synthase-like"/>
    <property type="match status" value="1"/>
</dbReference>
<dbReference type="PROSITE" id="PS51184">
    <property type="entry name" value="JMJC"/>
    <property type="match status" value="1"/>
</dbReference>
<sequence length="395" mass="44107">MMIARVTRAEFNEGGFLEQGRPVIITDALHDWRIAERWTPEYLANVAGERRVTLSTASDGYYRLKPSQDIRRSNTFENAEVDFGTAARRMLQADADDHVYVMQQSIPQLLPELLDNLVVPEWIAANRPMINLWFGRRTSSQLHFDYSNNLFAQLHGSKEFALFAPDETPRLYPYHHDAATAHLSNVEPDRPDLAAYPDYARAEAMRFTIHAGELLFMPVFWWHHVRAPGVSVSVNFWWYPTLEQILGASNATRALPGFYAGDRLEEFRQGFLAPAGLDFVAAGARFLEHGRTWGAALFAIAALDDWGRRHLATQGIERAPGSRLALLAEELRPVRAALLADAALSAAHRSAIEDSAALAALIALSHDDAQVERARVEALLDALRTCEARSPVPAS</sequence>
<dbReference type="PANTHER" id="PTHR12461:SF105">
    <property type="entry name" value="HYPOXIA-INDUCIBLE FACTOR 1-ALPHA INHIBITOR"/>
    <property type="match status" value="1"/>
</dbReference>
<dbReference type="Proteomes" id="UP000220629">
    <property type="component" value="Unassembled WGS sequence"/>
</dbReference>
<name>A0A2A7SGT8_BURGA</name>